<evidence type="ECO:0000256" key="2">
    <source>
        <dbReference type="ARBA" id="ARBA00013855"/>
    </source>
</evidence>
<keyword evidence="5" id="KW-0472">Membrane</keyword>
<evidence type="ECO:0000313" key="7">
    <source>
        <dbReference type="EMBL" id="PIS13330.1"/>
    </source>
</evidence>
<comment type="caution">
    <text evidence="7">The sequence shown here is derived from an EMBL/GenBank/DDBJ whole genome shotgun (WGS) entry which is preliminary data.</text>
</comment>
<evidence type="ECO:0000259" key="6">
    <source>
        <dbReference type="Pfam" id="PF04085"/>
    </source>
</evidence>
<accession>A0A2H0WL18</accession>
<gene>
    <name evidence="7" type="ORF">COT67_02350</name>
</gene>
<dbReference type="InterPro" id="IPR007221">
    <property type="entry name" value="MreC"/>
</dbReference>
<comment type="similarity">
    <text evidence="1">Belongs to the MreC family.</text>
</comment>
<evidence type="ECO:0000256" key="5">
    <source>
        <dbReference type="SAM" id="Phobius"/>
    </source>
</evidence>
<sequence>MPVNFKQKNRLFFGAGGALIALFLLSFLFVGFPPSFLKKGSLFFIRPLLFVKQKTETAINMVVLPFKEKKFLVDENIFLRQKVAEIETKNDYYAAVAKENKELKIVFNQKKEDDDLLVASILARPGYGIYNSIVIDAGLNDGVRQGMRVTAFNEVLLGYISEASAETSIVKLVSYPKEETNVFIGGSMAAIAVGRGGENLEIELPEDVDVRVGDEVVTLGTDYLLLGIVENIEKSEVSPFQKIFLRLAVNAQEIRYVYLRK</sequence>
<dbReference type="InterPro" id="IPR055342">
    <property type="entry name" value="MreC_beta-barrel_core"/>
</dbReference>
<evidence type="ECO:0000256" key="4">
    <source>
        <dbReference type="ARBA" id="ARBA00032089"/>
    </source>
</evidence>
<dbReference type="Proteomes" id="UP000230353">
    <property type="component" value="Unassembled WGS sequence"/>
</dbReference>
<evidence type="ECO:0000313" key="8">
    <source>
        <dbReference type="Proteomes" id="UP000230353"/>
    </source>
</evidence>
<dbReference type="PANTHER" id="PTHR34138">
    <property type="entry name" value="CELL SHAPE-DETERMINING PROTEIN MREC"/>
    <property type="match status" value="1"/>
</dbReference>
<organism evidence="7 8">
    <name type="scientific">Candidatus Tagabacteria bacterium CG09_land_8_20_14_0_10_41_14</name>
    <dbReference type="NCBI Taxonomy" id="1975021"/>
    <lineage>
        <taxon>Bacteria</taxon>
        <taxon>Candidatus Tagaibacteriota</taxon>
    </lineage>
</organism>
<keyword evidence="5" id="KW-0812">Transmembrane</keyword>
<protein>
    <recommendedName>
        <fullName evidence="2">Cell shape-determining protein MreC</fullName>
    </recommendedName>
    <alternativeName>
        <fullName evidence="4">Cell shape protein MreC</fullName>
    </alternativeName>
</protein>
<dbReference type="GO" id="GO:0005886">
    <property type="term" value="C:plasma membrane"/>
    <property type="evidence" value="ECO:0007669"/>
    <property type="project" value="TreeGrafter"/>
</dbReference>
<dbReference type="GO" id="GO:0008360">
    <property type="term" value="P:regulation of cell shape"/>
    <property type="evidence" value="ECO:0007669"/>
    <property type="project" value="UniProtKB-KW"/>
</dbReference>
<dbReference type="InterPro" id="IPR042177">
    <property type="entry name" value="Cell/Rod_1"/>
</dbReference>
<evidence type="ECO:0000256" key="3">
    <source>
        <dbReference type="ARBA" id="ARBA00022960"/>
    </source>
</evidence>
<keyword evidence="5" id="KW-1133">Transmembrane helix</keyword>
<proteinExistence type="inferred from homology"/>
<dbReference type="Gene3D" id="2.40.10.340">
    <property type="entry name" value="Rod shape-determining protein MreC, domain 1"/>
    <property type="match status" value="1"/>
</dbReference>
<feature type="domain" description="Rod shape-determining protein MreC beta-barrel core" evidence="6">
    <location>
        <begin position="124"/>
        <end position="259"/>
    </location>
</feature>
<dbReference type="EMBL" id="PEZL01000033">
    <property type="protein sequence ID" value="PIS13330.1"/>
    <property type="molecule type" value="Genomic_DNA"/>
</dbReference>
<dbReference type="InterPro" id="IPR042175">
    <property type="entry name" value="Cell/Rod_MreC_2"/>
</dbReference>
<dbReference type="AlphaFoldDB" id="A0A2H0WL18"/>
<name>A0A2H0WL18_9BACT</name>
<reference evidence="8" key="1">
    <citation type="submission" date="2017-09" db="EMBL/GenBank/DDBJ databases">
        <title>Depth-based differentiation of microbial function through sediment-hosted aquifers and enrichment of novel symbionts in the deep terrestrial subsurface.</title>
        <authorList>
            <person name="Probst A.J."/>
            <person name="Ladd B."/>
            <person name="Jarett J.K."/>
            <person name="Geller-Mcgrath D.E."/>
            <person name="Sieber C.M.K."/>
            <person name="Emerson J.B."/>
            <person name="Anantharaman K."/>
            <person name="Thomas B.C."/>
            <person name="Malmstrom R."/>
            <person name="Stieglmeier M."/>
            <person name="Klingl A."/>
            <person name="Woyke T."/>
            <person name="Ryan C.M."/>
            <person name="Banfield J.F."/>
        </authorList>
    </citation>
    <scope>NUCLEOTIDE SEQUENCE [LARGE SCALE GENOMIC DNA]</scope>
</reference>
<dbReference type="Gene3D" id="2.40.10.350">
    <property type="entry name" value="Rod shape-determining protein MreC, domain 2"/>
    <property type="match status" value="1"/>
</dbReference>
<dbReference type="PANTHER" id="PTHR34138:SF1">
    <property type="entry name" value="CELL SHAPE-DETERMINING PROTEIN MREC"/>
    <property type="match status" value="1"/>
</dbReference>
<feature type="transmembrane region" description="Helical" evidence="5">
    <location>
        <begin position="12"/>
        <end position="32"/>
    </location>
</feature>
<evidence type="ECO:0000256" key="1">
    <source>
        <dbReference type="ARBA" id="ARBA00009369"/>
    </source>
</evidence>
<dbReference type="Pfam" id="PF04085">
    <property type="entry name" value="MreC"/>
    <property type="match status" value="1"/>
</dbReference>
<keyword evidence="3" id="KW-0133">Cell shape</keyword>